<evidence type="ECO:0000256" key="4">
    <source>
        <dbReference type="ARBA" id="ARBA00022490"/>
    </source>
</evidence>
<feature type="compositionally biased region" description="Polar residues" evidence="12">
    <location>
        <begin position="11"/>
        <end position="22"/>
    </location>
</feature>
<dbReference type="CDD" id="cd00776">
    <property type="entry name" value="AsxRS_core"/>
    <property type="match status" value="1"/>
</dbReference>
<organism evidence="14 15">
    <name type="scientific">Meira miltonrushii</name>
    <dbReference type="NCBI Taxonomy" id="1280837"/>
    <lineage>
        <taxon>Eukaryota</taxon>
        <taxon>Fungi</taxon>
        <taxon>Dikarya</taxon>
        <taxon>Basidiomycota</taxon>
        <taxon>Ustilaginomycotina</taxon>
        <taxon>Exobasidiomycetes</taxon>
        <taxon>Exobasidiales</taxon>
        <taxon>Brachybasidiaceae</taxon>
        <taxon>Meira</taxon>
    </lineage>
</organism>
<keyword evidence="8" id="KW-0648">Protein biosynthesis</keyword>
<evidence type="ECO:0000256" key="2">
    <source>
        <dbReference type="ARBA" id="ARBA00005312"/>
    </source>
</evidence>
<dbReference type="GO" id="GO:0004815">
    <property type="term" value="F:aspartate-tRNA ligase activity"/>
    <property type="evidence" value="ECO:0007669"/>
    <property type="project" value="UniProtKB-EC"/>
</dbReference>
<dbReference type="SUPFAM" id="SSF55681">
    <property type="entry name" value="Class II aaRS and biotin synthetases"/>
    <property type="match status" value="1"/>
</dbReference>
<evidence type="ECO:0000256" key="1">
    <source>
        <dbReference type="ARBA" id="ARBA00004496"/>
    </source>
</evidence>
<feature type="region of interest" description="Disordered" evidence="12">
    <location>
        <begin position="1"/>
        <end position="55"/>
    </location>
</feature>
<feature type="domain" description="Aminoacyl-transfer RNA synthetases class-II family profile" evidence="13">
    <location>
        <begin position="275"/>
        <end position="579"/>
    </location>
</feature>
<gene>
    <name evidence="14" type="ORF">FA14DRAFT_167227</name>
</gene>
<dbReference type="GO" id="GO:0006422">
    <property type="term" value="P:aspartyl-tRNA aminoacylation"/>
    <property type="evidence" value="ECO:0007669"/>
    <property type="project" value="InterPro"/>
</dbReference>
<keyword evidence="4" id="KW-0963">Cytoplasm</keyword>
<evidence type="ECO:0000256" key="7">
    <source>
        <dbReference type="ARBA" id="ARBA00022840"/>
    </source>
</evidence>
<keyword evidence="5" id="KW-0436">Ligase</keyword>
<dbReference type="RefSeq" id="XP_025354849.1">
    <property type="nucleotide sequence ID" value="XM_025500073.1"/>
</dbReference>
<dbReference type="EC" id="6.1.1.12" evidence="3"/>
<dbReference type="STRING" id="1280837.A0A316VAD5"/>
<dbReference type="Proteomes" id="UP000245771">
    <property type="component" value="Unassembled WGS sequence"/>
</dbReference>
<dbReference type="InterPro" id="IPR024320">
    <property type="entry name" value="LPG_synthase_C"/>
</dbReference>
<keyword evidence="9 14" id="KW-0030">Aminoacyl-tRNA synthetase</keyword>
<dbReference type="InterPro" id="IPR002312">
    <property type="entry name" value="Asp/Asn-tRNA-synth_IIb"/>
</dbReference>
<dbReference type="PRINTS" id="PR01042">
    <property type="entry name" value="TRNASYNTHASP"/>
</dbReference>
<dbReference type="CDD" id="cd04320">
    <property type="entry name" value="AspRS_cyto_N"/>
    <property type="match status" value="1"/>
</dbReference>
<proteinExistence type="inferred from homology"/>
<keyword evidence="7" id="KW-0067">ATP-binding</keyword>
<dbReference type="NCBIfam" id="NF003483">
    <property type="entry name" value="PRK05159.1"/>
    <property type="match status" value="1"/>
</dbReference>
<evidence type="ECO:0000256" key="5">
    <source>
        <dbReference type="ARBA" id="ARBA00022598"/>
    </source>
</evidence>
<evidence type="ECO:0000313" key="15">
    <source>
        <dbReference type="Proteomes" id="UP000245771"/>
    </source>
</evidence>
<dbReference type="Gene3D" id="3.30.930.10">
    <property type="entry name" value="Bira Bifunctional Protein, Domain 2"/>
    <property type="match status" value="1"/>
</dbReference>
<evidence type="ECO:0000256" key="8">
    <source>
        <dbReference type="ARBA" id="ARBA00022917"/>
    </source>
</evidence>
<dbReference type="OrthoDB" id="372395at2759"/>
<dbReference type="InterPro" id="IPR012340">
    <property type="entry name" value="NA-bd_OB-fold"/>
</dbReference>
<dbReference type="InParanoid" id="A0A316VAD5"/>
<evidence type="ECO:0000256" key="12">
    <source>
        <dbReference type="SAM" id="MobiDB-lite"/>
    </source>
</evidence>
<evidence type="ECO:0000256" key="9">
    <source>
        <dbReference type="ARBA" id="ARBA00023146"/>
    </source>
</evidence>
<comment type="catalytic activity">
    <reaction evidence="10">
        <text>tRNA(Asp) + L-aspartate + ATP = L-aspartyl-tRNA(Asp) + AMP + diphosphate</text>
        <dbReference type="Rhea" id="RHEA:19649"/>
        <dbReference type="Rhea" id="RHEA-COMP:9660"/>
        <dbReference type="Rhea" id="RHEA-COMP:9678"/>
        <dbReference type="ChEBI" id="CHEBI:29991"/>
        <dbReference type="ChEBI" id="CHEBI:30616"/>
        <dbReference type="ChEBI" id="CHEBI:33019"/>
        <dbReference type="ChEBI" id="CHEBI:78442"/>
        <dbReference type="ChEBI" id="CHEBI:78516"/>
        <dbReference type="ChEBI" id="CHEBI:456215"/>
        <dbReference type="EC" id="6.1.1.12"/>
    </reaction>
</comment>
<dbReference type="GO" id="GO:0005829">
    <property type="term" value="C:cytosol"/>
    <property type="evidence" value="ECO:0007669"/>
    <property type="project" value="TreeGrafter"/>
</dbReference>
<dbReference type="GeneID" id="37021854"/>
<dbReference type="PANTHER" id="PTHR43450:SF2">
    <property type="entry name" value="ASPARTATE--TRNA LIGASE"/>
    <property type="match status" value="1"/>
</dbReference>
<sequence length="925" mass="103977">MVPNAFELRLESTSSDKSNGKNSSRRETSNGTNNGSSTPTKSLNGSSEKNEKAKMRKMMENSIKLRRMESDNRAAITETEGQRSRYGVVTTLPTETVQNLDTLTESTEPGTELSFKARLHAVRNVSNRLAFLILRHQLLTVQGVLRSDDSNITRHMVRWAERLPIETIVFVRGIVQKPNERLQSTEFHNVEILIKAIHVISMPNVPLPFHHYGASSVPQTSAKMAVSHSNEGSRASISSGESTYSVGAEPASVSLPVRMANRVLDLRSPPSQAIFRVQAAVCQAFRQFLNEQGFIEIHTPKLLGGASESGASVFKVDYFGRRACLAQSPQLFKQMCICADFGRVFEIGPVFRAENSNTHRHLTEYTGLDLEMELSGDDYHEAMYMIDGLLKSIFAKLQKSHKLEIEIARKMFPIDDFVYLDETPILEYREGIQMLLDAGYTEENGDKPKSDEDLSTRAEMRLGALVKEKYKTDFYILDKFPRSVRPFYTHPDEKNIVASNSFDIFVRGQEIISGGQRIHLADELENNLNKQHIDTHGLEDYLDSFRLAAPPHAGCGIGLERFVMLFLGLNDIRNASLFPRDPKSLRETQLPTDDLRHPEATTLARKRAPEDGLPSLEKLIANYGDSSNTSWLDDRFTIWREEITGAAVGYCKMNDRCVVIGNPLCEVGQYSKVANAFLADMKKKKLKPIWLLVGGDFESVLSQTCNWNSLSCVVESRIKGDATEAEKKARSHEKNLKVTHVPFEEAVSDEQKKETEKCIEEWKSKRKERGKQVHLTNVLPWQDEEHRSYFFVHEGTTLVAMVILAQLSTRHGYQIKWALDFPNAPNGAIEYAITTAMHTYPSVKLTFGGSAVENLVAGSNIRGVKAKALEGTYHSIVANLHLLNKLEFRKKFGASLDERLWICYPRGGMGPRTIKTILSFFGATD</sequence>
<accession>A0A316VAD5</accession>
<dbReference type="GO" id="GO:0005524">
    <property type="term" value="F:ATP binding"/>
    <property type="evidence" value="ECO:0007669"/>
    <property type="project" value="UniProtKB-KW"/>
</dbReference>
<reference evidence="14 15" key="1">
    <citation type="journal article" date="2018" name="Mol. Biol. Evol.">
        <title>Broad Genomic Sampling Reveals a Smut Pathogenic Ancestry of the Fungal Clade Ustilaginomycotina.</title>
        <authorList>
            <person name="Kijpornyongpan T."/>
            <person name="Mondo S.J."/>
            <person name="Barry K."/>
            <person name="Sandor L."/>
            <person name="Lee J."/>
            <person name="Lipzen A."/>
            <person name="Pangilinan J."/>
            <person name="LaButti K."/>
            <person name="Hainaut M."/>
            <person name="Henrissat B."/>
            <person name="Grigoriev I.V."/>
            <person name="Spatafora J.W."/>
            <person name="Aime M.C."/>
        </authorList>
    </citation>
    <scope>NUCLEOTIDE SEQUENCE [LARGE SCALE GENOMIC DNA]</scope>
    <source>
        <strain evidence="14 15">MCA 3882</strain>
    </source>
</reference>
<comment type="similarity">
    <text evidence="2">Belongs to the class-II aminoacyl-tRNA synthetase family. Type 2 subfamily.</text>
</comment>
<keyword evidence="15" id="KW-1185">Reference proteome</keyword>
<name>A0A316VAD5_9BASI</name>
<dbReference type="PROSITE" id="PS50862">
    <property type="entry name" value="AA_TRNA_LIGASE_II"/>
    <property type="match status" value="1"/>
</dbReference>
<dbReference type="NCBIfam" id="TIGR00458">
    <property type="entry name" value="aspS_nondisc"/>
    <property type="match status" value="1"/>
</dbReference>
<dbReference type="SUPFAM" id="SSF50249">
    <property type="entry name" value="Nucleic acid-binding proteins"/>
    <property type="match status" value="1"/>
</dbReference>
<dbReference type="Gene3D" id="2.40.50.140">
    <property type="entry name" value="Nucleic acid-binding proteins"/>
    <property type="match status" value="1"/>
</dbReference>
<dbReference type="EMBL" id="KZ819603">
    <property type="protein sequence ID" value="PWN34547.1"/>
    <property type="molecule type" value="Genomic_DNA"/>
</dbReference>
<dbReference type="InterPro" id="IPR004523">
    <property type="entry name" value="Asp-tRNA_synthase_2"/>
</dbReference>
<protein>
    <recommendedName>
        <fullName evidence="11">Probable aspartate--tRNA ligase, cytoplasmic</fullName>
        <ecNumber evidence="3">6.1.1.12</ecNumber>
    </recommendedName>
</protein>
<dbReference type="InterPro" id="IPR006195">
    <property type="entry name" value="aa-tRNA-synth_II"/>
</dbReference>
<dbReference type="HAMAP" id="MF_02075">
    <property type="entry name" value="Asp_tRNA_synth_type2"/>
    <property type="match status" value="1"/>
</dbReference>
<feature type="region of interest" description="Disordered" evidence="12">
    <location>
        <begin position="583"/>
        <end position="608"/>
    </location>
</feature>
<evidence type="ECO:0000256" key="10">
    <source>
        <dbReference type="ARBA" id="ARBA00047904"/>
    </source>
</evidence>
<comment type="subcellular location">
    <subcellularLocation>
        <location evidence="1">Cytoplasm</location>
    </subcellularLocation>
</comment>
<dbReference type="InterPro" id="IPR004364">
    <property type="entry name" value="Aa-tRNA-synt_II"/>
</dbReference>
<dbReference type="AlphaFoldDB" id="A0A316VAD5"/>
<dbReference type="GO" id="GO:0017101">
    <property type="term" value="C:aminoacyl-tRNA synthetase multienzyme complex"/>
    <property type="evidence" value="ECO:0007669"/>
    <property type="project" value="TreeGrafter"/>
</dbReference>
<evidence type="ECO:0000256" key="3">
    <source>
        <dbReference type="ARBA" id="ARBA00012841"/>
    </source>
</evidence>
<dbReference type="Pfam" id="PF00152">
    <property type="entry name" value="tRNA-synt_2"/>
    <property type="match status" value="1"/>
</dbReference>
<evidence type="ECO:0000259" key="13">
    <source>
        <dbReference type="PROSITE" id="PS50862"/>
    </source>
</evidence>
<keyword evidence="6" id="KW-0547">Nucleotide-binding</keyword>
<evidence type="ECO:0000313" key="14">
    <source>
        <dbReference type="EMBL" id="PWN34547.1"/>
    </source>
</evidence>
<dbReference type="PANTHER" id="PTHR43450">
    <property type="entry name" value="ASPARTYL-TRNA SYNTHETASE"/>
    <property type="match status" value="1"/>
</dbReference>
<dbReference type="Pfam" id="PF09924">
    <property type="entry name" value="LPG_synthase_C"/>
    <property type="match status" value="1"/>
</dbReference>
<dbReference type="FunFam" id="3.30.930.10:FF:000038">
    <property type="entry name" value="Aspartate--tRNA ligase"/>
    <property type="match status" value="1"/>
</dbReference>
<evidence type="ECO:0000256" key="11">
    <source>
        <dbReference type="ARBA" id="ARBA00070516"/>
    </source>
</evidence>
<feature type="compositionally biased region" description="Polar residues" evidence="12">
    <location>
        <begin position="29"/>
        <end position="47"/>
    </location>
</feature>
<dbReference type="InterPro" id="IPR045864">
    <property type="entry name" value="aa-tRNA-synth_II/BPL/LPL"/>
</dbReference>
<evidence type="ECO:0000256" key="6">
    <source>
        <dbReference type="ARBA" id="ARBA00022741"/>
    </source>
</evidence>
<dbReference type="GO" id="GO:0003723">
    <property type="term" value="F:RNA binding"/>
    <property type="evidence" value="ECO:0007669"/>
    <property type="project" value="TreeGrafter"/>
</dbReference>